<evidence type="ECO:0000313" key="1">
    <source>
        <dbReference type="EMBL" id="PTB79268.1"/>
    </source>
</evidence>
<organism evidence="1 2">
    <name type="scientific">Trichoderma longibrachiatum ATCC 18648</name>
    <dbReference type="NCBI Taxonomy" id="983965"/>
    <lineage>
        <taxon>Eukaryota</taxon>
        <taxon>Fungi</taxon>
        <taxon>Dikarya</taxon>
        <taxon>Ascomycota</taxon>
        <taxon>Pezizomycotina</taxon>
        <taxon>Sordariomycetes</taxon>
        <taxon>Hypocreomycetidae</taxon>
        <taxon>Hypocreales</taxon>
        <taxon>Hypocreaceae</taxon>
        <taxon>Trichoderma</taxon>
    </lineage>
</organism>
<keyword evidence="2" id="KW-1185">Reference proteome</keyword>
<dbReference type="EMBL" id="KZ679128">
    <property type="protein sequence ID" value="PTB79268.1"/>
    <property type="molecule type" value="Genomic_DNA"/>
</dbReference>
<accession>A0A2T4CCL2</accession>
<name>A0A2T4CCL2_TRILO</name>
<protein>
    <submittedName>
        <fullName evidence="1">Uncharacterized protein</fullName>
    </submittedName>
</protein>
<proteinExistence type="predicted"/>
<dbReference type="AlphaFoldDB" id="A0A2T4CCL2"/>
<dbReference type="Proteomes" id="UP000240760">
    <property type="component" value="Unassembled WGS sequence"/>
</dbReference>
<gene>
    <name evidence="1" type="ORF">M440DRAFT_1164784</name>
</gene>
<sequence>MHKQALHSVTRHDRELQHIDVRRGFKPQFDGQISERGAVSAGCIASMVTEGPNDEVRRRLISQDYVCPTPAPLCEHESCYWALGTACRFVPARGTRGRMMSLYWPAMRTPSPGDASRLCPGTDIAARSNPQQYYRRTVGALGFLPAQVQHEQRSDSSWYTHSCIKPTYLPMSKVDMAMILMPVQCVDYKPSD</sequence>
<evidence type="ECO:0000313" key="2">
    <source>
        <dbReference type="Proteomes" id="UP000240760"/>
    </source>
</evidence>
<reference evidence="1 2" key="1">
    <citation type="submission" date="2016-07" db="EMBL/GenBank/DDBJ databases">
        <title>Multiple horizontal gene transfer events from other fungi enriched the ability of initially mycotrophic Trichoderma (Ascomycota) to feed on dead plant biomass.</title>
        <authorList>
            <consortium name="DOE Joint Genome Institute"/>
            <person name="Aerts A."/>
            <person name="Atanasova L."/>
            <person name="Chenthamara K."/>
            <person name="Zhang J."/>
            <person name="Grujic M."/>
            <person name="Henrissat B."/>
            <person name="Kuo A."/>
            <person name="Salamov A."/>
            <person name="Lipzen A."/>
            <person name="Labutti K."/>
            <person name="Barry K."/>
            <person name="Miao Y."/>
            <person name="Rahimi M.J."/>
            <person name="Shen Q."/>
            <person name="Grigoriev I.V."/>
            <person name="Kubicek C.P."/>
            <person name="Druzhinina I.S."/>
        </authorList>
    </citation>
    <scope>NUCLEOTIDE SEQUENCE [LARGE SCALE GENOMIC DNA]</scope>
    <source>
        <strain evidence="1 2">ATCC 18648</strain>
    </source>
</reference>